<dbReference type="InterPro" id="IPR054722">
    <property type="entry name" value="PolX-like_BBD"/>
</dbReference>
<dbReference type="PROSITE" id="PS50158">
    <property type="entry name" value="ZF_CCHC"/>
    <property type="match status" value="1"/>
</dbReference>
<evidence type="ECO:0000313" key="4">
    <source>
        <dbReference type="Proteomes" id="UP000466442"/>
    </source>
</evidence>
<evidence type="ECO:0000259" key="2">
    <source>
        <dbReference type="PROSITE" id="PS50158"/>
    </source>
</evidence>
<dbReference type="GO" id="GO:0008270">
    <property type="term" value="F:zinc ion binding"/>
    <property type="evidence" value="ECO:0007669"/>
    <property type="project" value="UniProtKB-KW"/>
</dbReference>
<comment type="caution">
    <text evidence="3">The sequence shown here is derived from an EMBL/GenBank/DDBJ whole genome shotgun (WGS) entry which is preliminary data.</text>
</comment>
<dbReference type="InterPro" id="IPR036875">
    <property type="entry name" value="Znf_CCHC_sf"/>
</dbReference>
<dbReference type="InterPro" id="IPR025724">
    <property type="entry name" value="GAG-pre-integrase_dom"/>
</dbReference>
<sequence length="450" mass="51077">MHMEALLTKSGGWKYANGNYGKPTDDAGAAAWDEKDAEARSDLILSISPSELKIVKGLKTSNEVWKKLHEVYASKGPARKATLLKRLVLHRMKLGDDVREHVMNFFDTVDKLSDMEINVNDDLLSIMLLYSLPEEFENFRCAIESRDTLPTPDVLRTKIIEESEAREKKCKRDDITDALFARKKFQKPKKPEYEKKGKNEFKYKCYICHKLGHKASECPSKGQQAGTVEDESPETMGTTMMCQMASTSSPGFCLDSGCSSHMCNDANKFVKLQPVSDMKLKLANTSTTDVLGKGIVKFRAQNENKTGSIELTETLYVPDLRVGLLSVSKMTDHGLRVVFTREKAIVYNRNDEKVLIAKRVNNLYYVREAEEITKVIEDNTRDVRRLSNLSVWHSRFGHLNEIDLKKMVKTKRVRGVNFNPNDKLPMCETCILGKMSQTISEEVRQKGETP</sequence>
<proteinExistence type="predicted"/>
<name>A0A8S9XVL7_APOLU</name>
<dbReference type="Pfam" id="PF22936">
    <property type="entry name" value="Pol_BBD"/>
    <property type="match status" value="1"/>
</dbReference>
<dbReference type="InterPro" id="IPR001878">
    <property type="entry name" value="Znf_CCHC"/>
</dbReference>
<evidence type="ECO:0000256" key="1">
    <source>
        <dbReference type="PROSITE-ProRule" id="PRU00047"/>
    </source>
</evidence>
<keyword evidence="1" id="KW-0479">Metal-binding</keyword>
<protein>
    <recommendedName>
        <fullName evidence="2">CCHC-type domain-containing protein</fullName>
    </recommendedName>
</protein>
<dbReference type="EMBL" id="WIXP02000004">
    <property type="protein sequence ID" value="KAF6212136.1"/>
    <property type="molecule type" value="Genomic_DNA"/>
</dbReference>
<keyword evidence="4" id="KW-1185">Reference proteome</keyword>
<dbReference type="SUPFAM" id="SSF57756">
    <property type="entry name" value="Retrovirus zinc finger-like domains"/>
    <property type="match status" value="1"/>
</dbReference>
<dbReference type="GO" id="GO:0003676">
    <property type="term" value="F:nucleic acid binding"/>
    <property type="evidence" value="ECO:0007669"/>
    <property type="project" value="InterPro"/>
</dbReference>
<dbReference type="Proteomes" id="UP000466442">
    <property type="component" value="Unassembled WGS sequence"/>
</dbReference>
<reference evidence="3" key="1">
    <citation type="journal article" date="2021" name="Mol. Ecol. Resour.">
        <title>Apolygus lucorum genome provides insights into omnivorousness and mesophyll feeding.</title>
        <authorList>
            <person name="Liu Y."/>
            <person name="Liu H."/>
            <person name="Wang H."/>
            <person name="Huang T."/>
            <person name="Liu B."/>
            <person name="Yang B."/>
            <person name="Yin L."/>
            <person name="Li B."/>
            <person name="Zhang Y."/>
            <person name="Zhang S."/>
            <person name="Jiang F."/>
            <person name="Zhang X."/>
            <person name="Ren Y."/>
            <person name="Wang B."/>
            <person name="Wang S."/>
            <person name="Lu Y."/>
            <person name="Wu K."/>
            <person name="Fan W."/>
            <person name="Wang G."/>
        </authorList>
    </citation>
    <scope>NUCLEOTIDE SEQUENCE</scope>
    <source>
        <strain evidence="3">12Hb</strain>
    </source>
</reference>
<dbReference type="SMART" id="SM00343">
    <property type="entry name" value="ZnF_C2HC"/>
    <property type="match status" value="1"/>
</dbReference>
<evidence type="ECO:0000313" key="3">
    <source>
        <dbReference type="EMBL" id="KAF6212136.1"/>
    </source>
</evidence>
<dbReference type="AlphaFoldDB" id="A0A8S9XVL7"/>
<dbReference type="OrthoDB" id="8193254at2759"/>
<accession>A0A8S9XVL7</accession>
<keyword evidence="1" id="KW-0863">Zinc-finger</keyword>
<keyword evidence="1" id="KW-0862">Zinc</keyword>
<organism evidence="3 4">
    <name type="scientific">Apolygus lucorum</name>
    <name type="common">Small green plant bug</name>
    <name type="synonym">Lygocoris lucorum</name>
    <dbReference type="NCBI Taxonomy" id="248454"/>
    <lineage>
        <taxon>Eukaryota</taxon>
        <taxon>Metazoa</taxon>
        <taxon>Ecdysozoa</taxon>
        <taxon>Arthropoda</taxon>
        <taxon>Hexapoda</taxon>
        <taxon>Insecta</taxon>
        <taxon>Pterygota</taxon>
        <taxon>Neoptera</taxon>
        <taxon>Paraneoptera</taxon>
        <taxon>Hemiptera</taxon>
        <taxon>Heteroptera</taxon>
        <taxon>Panheteroptera</taxon>
        <taxon>Cimicomorpha</taxon>
        <taxon>Miridae</taxon>
        <taxon>Mirini</taxon>
        <taxon>Apolygus</taxon>
    </lineage>
</organism>
<gene>
    <name evidence="3" type="ORF">GE061_012657</name>
</gene>
<dbReference type="PANTHER" id="PTHR47481">
    <property type="match status" value="1"/>
</dbReference>
<feature type="domain" description="CCHC-type" evidence="2">
    <location>
        <begin position="204"/>
        <end position="220"/>
    </location>
</feature>
<dbReference type="Gene3D" id="4.10.60.10">
    <property type="entry name" value="Zinc finger, CCHC-type"/>
    <property type="match status" value="1"/>
</dbReference>
<dbReference type="Pfam" id="PF14223">
    <property type="entry name" value="Retrotran_gag_2"/>
    <property type="match status" value="1"/>
</dbReference>
<dbReference type="PANTHER" id="PTHR47481:SF31">
    <property type="entry name" value="OS01G0873500 PROTEIN"/>
    <property type="match status" value="1"/>
</dbReference>
<dbReference type="Pfam" id="PF13976">
    <property type="entry name" value="gag_pre-integrs"/>
    <property type="match status" value="1"/>
</dbReference>